<evidence type="ECO:0000259" key="2">
    <source>
        <dbReference type="Pfam" id="PF05670"/>
    </source>
</evidence>
<organism evidence="3">
    <name type="scientific">Catovirus CTV1</name>
    <dbReference type="NCBI Taxonomy" id="1977631"/>
    <lineage>
        <taxon>Viruses</taxon>
        <taxon>Varidnaviria</taxon>
        <taxon>Bamfordvirae</taxon>
        <taxon>Nucleocytoviricota</taxon>
        <taxon>Megaviricetes</taxon>
        <taxon>Imitervirales</taxon>
        <taxon>Mimiviridae</taxon>
        <taxon>Klosneuvirinae</taxon>
        <taxon>Catovirus</taxon>
    </lineage>
</organism>
<feature type="domain" description="NFACT RNA-binding" evidence="2">
    <location>
        <begin position="12"/>
        <end position="105"/>
    </location>
</feature>
<proteinExistence type="inferred from homology"/>
<gene>
    <name evidence="3" type="ORF">Catovirus_2_159</name>
</gene>
<evidence type="ECO:0000313" key="3">
    <source>
        <dbReference type="EMBL" id="ARF09210.1"/>
    </source>
</evidence>
<dbReference type="PANTHER" id="PTHR13049">
    <property type="entry name" value="DUF814-RELATED"/>
    <property type="match status" value="1"/>
</dbReference>
<accession>A0A1V0SBW0</accession>
<dbReference type="InterPro" id="IPR008532">
    <property type="entry name" value="NFACT_RNA-bd"/>
</dbReference>
<dbReference type="PANTHER" id="PTHR13049:SF2">
    <property type="entry name" value="COILED-COIL DOMAIN-CONTAINING PROTEIN 25"/>
    <property type="match status" value="1"/>
</dbReference>
<evidence type="ECO:0000256" key="1">
    <source>
        <dbReference type="ARBA" id="ARBA00008998"/>
    </source>
</evidence>
<dbReference type="InterPro" id="IPR039730">
    <property type="entry name" value="Jlp2/Ccd25"/>
</dbReference>
<dbReference type="EMBL" id="KY684084">
    <property type="protein sequence ID" value="ARF09210.1"/>
    <property type="molecule type" value="Genomic_DNA"/>
</dbReference>
<dbReference type="Pfam" id="PF05670">
    <property type="entry name" value="NFACT-R_1"/>
    <property type="match status" value="1"/>
</dbReference>
<comment type="similarity">
    <text evidence="1">Belongs to the CCDC25 family.</text>
</comment>
<protein>
    <recommendedName>
        <fullName evidence="2">NFACT RNA-binding domain-containing protein</fullName>
    </recommendedName>
</protein>
<reference evidence="3" key="1">
    <citation type="journal article" date="2017" name="Science">
        <title>Giant viruses with an expanded complement of translation system components.</title>
        <authorList>
            <person name="Schulz F."/>
            <person name="Yutin N."/>
            <person name="Ivanova N.N."/>
            <person name="Ortega D.R."/>
            <person name="Lee T.K."/>
            <person name="Vierheilig J."/>
            <person name="Daims H."/>
            <person name="Horn M."/>
            <person name="Wagner M."/>
            <person name="Jensen G.J."/>
            <person name="Kyrpides N.C."/>
            <person name="Koonin E.V."/>
            <person name="Woyke T."/>
        </authorList>
    </citation>
    <scope>NUCLEOTIDE SEQUENCE</scope>
    <source>
        <strain evidence="3">CTV1</strain>
    </source>
</reference>
<sequence length="114" mass="13045">MKLFAVYDHQNDIELEIYMGENAKDNWDIIDMSSQNDIWFHLESHPSPHVMLKLPNNIKNISKQTIMFCAAICKQNSKLANSSKISVIYTERKNITKGKNVGSVFTKKVNSVTI</sequence>
<name>A0A1V0SBW0_9VIRU</name>